<feature type="region of interest" description="Disordered" evidence="1">
    <location>
        <begin position="23"/>
        <end position="42"/>
    </location>
</feature>
<evidence type="ECO:0000256" key="1">
    <source>
        <dbReference type="SAM" id="MobiDB-lite"/>
    </source>
</evidence>
<gene>
    <name evidence="2" type="ORF">yc1106_02209</name>
</gene>
<feature type="region of interest" description="Disordered" evidence="1">
    <location>
        <begin position="323"/>
        <end position="398"/>
    </location>
</feature>
<organism evidence="2 3">
    <name type="scientific">Curvularia clavata</name>
    <dbReference type="NCBI Taxonomy" id="95742"/>
    <lineage>
        <taxon>Eukaryota</taxon>
        <taxon>Fungi</taxon>
        <taxon>Dikarya</taxon>
        <taxon>Ascomycota</taxon>
        <taxon>Pezizomycotina</taxon>
        <taxon>Dothideomycetes</taxon>
        <taxon>Pleosporomycetidae</taxon>
        <taxon>Pleosporales</taxon>
        <taxon>Pleosporineae</taxon>
        <taxon>Pleosporaceae</taxon>
        <taxon>Curvularia</taxon>
    </lineage>
</organism>
<dbReference type="OrthoDB" id="3689987at2759"/>
<feature type="compositionally biased region" description="Basic and acidic residues" evidence="1">
    <location>
        <begin position="382"/>
        <end position="395"/>
    </location>
</feature>
<name>A0A9Q9DQB2_CURCL</name>
<feature type="region of interest" description="Disordered" evidence="1">
    <location>
        <begin position="195"/>
        <end position="239"/>
    </location>
</feature>
<dbReference type="AlphaFoldDB" id="A0A9Q9DQB2"/>
<sequence>MNRANPFPTNEPATVYPQTATMLDSEFTPPDPLPAGNPGTAEQNASVRRMLSDNMSRELIHSIIQTHKKSEEAGNHHIYDNLSKLAKEQLDQVISANVPQTAPMLACGPIPHDPQLGENPGTAEQNANVCSMLLANMSRELIHSIIQTHKKSEEVGDHDELDHLSKLTKEQLDQVISANELPPSQPLVEAHLDPKRKMSQGPDEEPAPCPQDAKRPRKAPTGKGPVQEKLAKDTSRVKRYGCPGNTKTCQAYMNRQWTSQLSFVHHFEDNHSEEFKSVDHLSNGTNFFICCDCESNQSLPTGTEVWKWRHLRQLAKHIYNNHLSPTKSTHHHTNAMEANGQPEQPADTPHTNPSSTELKHQLQITANPGMDGVKPGEPSGTRYEHTSHAETDNFSHSDTGTGPFIQDFLYSNDYLGGPASGFNLANGPVTDLWHRL</sequence>
<dbReference type="Proteomes" id="UP001056012">
    <property type="component" value="Chromosome 2"/>
</dbReference>
<feature type="compositionally biased region" description="Polar residues" evidence="1">
    <location>
        <begin position="349"/>
        <end position="366"/>
    </location>
</feature>
<dbReference type="VEuPathDB" id="FungiDB:yc1106_02209"/>
<keyword evidence="3" id="KW-1185">Reference proteome</keyword>
<dbReference type="EMBL" id="CP089275">
    <property type="protein sequence ID" value="USP74935.1"/>
    <property type="molecule type" value="Genomic_DNA"/>
</dbReference>
<protein>
    <submittedName>
        <fullName evidence="2">Uncharacterized protein</fullName>
    </submittedName>
</protein>
<proteinExistence type="predicted"/>
<evidence type="ECO:0000313" key="3">
    <source>
        <dbReference type="Proteomes" id="UP001056012"/>
    </source>
</evidence>
<evidence type="ECO:0000313" key="2">
    <source>
        <dbReference type="EMBL" id="USP74935.1"/>
    </source>
</evidence>
<reference evidence="2" key="1">
    <citation type="submission" date="2021-12" db="EMBL/GenBank/DDBJ databases">
        <title>Curvularia clavata genome.</title>
        <authorList>
            <person name="Cao Y."/>
        </authorList>
    </citation>
    <scope>NUCLEOTIDE SEQUENCE</scope>
    <source>
        <strain evidence="2">Yc1106</strain>
    </source>
</reference>
<accession>A0A9Q9DQB2</accession>